<protein>
    <submittedName>
        <fullName evidence="1">Uncharacterized protein</fullName>
    </submittedName>
</protein>
<feature type="non-terminal residue" evidence="1">
    <location>
        <position position="1"/>
    </location>
</feature>
<evidence type="ECO:0000313" key="2">
    <source>
        <dbReference type="Proteomes" id="UP000053105"/>
    </source>
</evidence>
<dbReference type="OrthoDB" id="9986793at2759"/>
<dbReference type="Proteomes" id="UP000053105">
    <property type="component" value="Unassembled WGS sequence"/>
</dbReference>
<dbReference type="AlphaFoldDB" id="A0A0M9A3S0"/>
<gene>
    <name evidence="1" type="ORF">WN51_13340</name>
</gene>
<dbReference type="EMBL" id="KQ435757">
    <property type="protein sequence ID" value="KOX75856.1"/>
    <property type="molecule type" value="Genomic_DNA"/>
</dbReference>
<accession>A0A0M9A3S0</accession>
<reference evidence="1 2" key="1">
    <citation type="submission" date="2015-07" db="EMBL/GenBank/DDBJ databases">
        <title>The genome of Melipona quadrifasciata.</title>
        <authorList>
            <person name="Pan H."/>
            <person name="Kapheim K."/>
        </authorList>
    </citation>
    <scope>NUCLEOTIDE SEQUENCE [LARGE SCALE GENOMIC DNA]</scope>
    <source>
        <strain evidence="1">0111107301</strain>
        <tissue evidence="1">Whole body</tissue>
    </source>
</reference>
<organism evidence="1 2">
    <name type="scientific">Melipona quadrifasciata</name>
    <dbReference type="NCBI Taxonomy" id="166423"/>
    <lineage>
        <taxon>Eukaryota</taxon>
        <taxon>Metazoa</taxon>
        <taxon>Ecdysozoa</taxon>
        <taxon>Arthropoda</taxon>
        <taxon>Hexapoda</taxon>
        <taxon>Insecta</taxon>
        <taxon>Pterygota</taxon>
        <taxon>Neoptera</taxon>
        <taxon>Endopterygota</taxon>
        <taxon>Hymenoptera</taxon>
        <taxon>Apocrita</taxon>
        <taxon>Aculeata</taxon>
        <taxon>Apoidea</taxon>
        <taxon>Anthophila</taxon>
        <taxon>Apidae</taxon>
        <taxon>Melipona</taxon>
    </lineage>
</organism>
<proteinExistence type="predicted"/>
<evidence type="ECO:0000313" key="1">
    <source>
        <dbReference type="EMBL" id="KOX75856.1"/>
    </source>
</evidence>
<keyword evidence="2" id="KW-1185">Reference proteome</keyword>
<sequence>IRQYENDEMFFTKILITDKASFTNDGQLNLRNMHYWSDENPRWFRQIDRQRPWTLNLWWGTVIEQLDLILTTICKIDKITLNLKNLKDELGTILLNISFT</sequence>
<dbReference type="STRING" id="166423.A0A0M9A3S0"/>
<dbReference type="PANTHER" id="PTHR47326">
    <property type="entry name" value="TRANSPOSABLE ELEMENT TC3 TRANSPOSASE-LIKE PROTEIN"/>
    <property type="match status" value="1"/>
</dbReference>
<name>A0A0M9A3S0_9HYME</name>
<dbReference type="PANTHER" id="PTHR47326:SF1">
    <property type="entry name" value="HTH PSQ-TYPE DOMAIN-CONTAINING PROTEIN"/>
    <property type="match status" value="1"/>
</dbReference>